<organism evidence="9 10">
    <name type="scientific">Neorhizobium galegae bv. orientalis str. HAMBI 540</name>
    <dbReference type="NCBI Taxonomy" id="1028800"/>
    <lineage>
        <taxon>Bacteria</taxon>
        <taxon>Pseudomonadati</taxon>
        <taxon>Pseudomonadota</taxon>
        <taxon>Alphaproteobacteria</taxon>
        <taxon>Hyphomicrobiales</taxon>
        <taxon>Rhizobiaceae</taxon>
        <taxon>Rhizobium/Agrobacterium group</taxon>
        <taxon>Neorhizobium</taxon>
    </lineage>
</organism>
<evidence type="ECO:0000256" key="7">
    <source>
        <dbReference type="RuleBase" id="RU363032"/>
    </source>
</evidence>
<dbReference type="InterPro" id="IPR000515">
    <property type="entry name" value="MetI-like"/>
</dbReference>
<dbReference type="Pfam" id="PF12911">
    <property type="entry name" value="OppC_N"/>
    <property type="match status" value="1"/>
</dbReference>
<keyword evidence="10" id="KW-1185">Reference proteome</keyword>
<dbReference type="PANTHER" id="PTHR43386:SF25">
    <property type="entry name" value="PEPTIDE ABC TRANSPORTER PERMEASE PROTEIN"/>
    <property type="match status" value="1"/>
</dbReference>
<dbReference type="EMBL" id="HG938354">
    <property type="protein sequence ID" value="CDN52032.1"/>
    <property type="molecule type" value="Genomic_DNA"/>
</dbReference>
<evidence type="ECO:0000256" key="2">
    <source>
        <dbReference type="ARBA" id="ARBA00022448"/>
    </source>
</evidence>
<comment type="similarity">
    <text evidence="7">Belongs to the binding-protein-dependent transport system permease family.</text>
</comment>
<keyword evidence="3" id="KW-1003">Cell membrane</keyword>
<dbReference type="GO" id="GO:0005886">
    <property type="term" value="C:plasma membrane"/>
    <property type="evidence" value="ECO:0007669"/>
    <property type="project" value="UniProtKB-SubCell"/>
</dbReference>
<proteinExistence type="inferred from homology"/>
<evidence type="ECO:0000313" key="9">
    <source>
        <dbReference type="EMBL" id="CDN52032.1"/>
    </source>
</evidence>
<evidence type="ECO:0000256" key="1">
    <source>
        <dbReference type="ARBA" id="ARBA00004651"/>
    </source>
</evidence>
<dbReference type="PROSITE" id="PS50928">
    <property type="entry name" value="ABC_TM1"/>
    <property type="match status" value="1"/>
</dbReference>
<evidence type="ECO:0000256" key="6">
    <source>
        <dbReference type="ARBA" id="ARBA00023136"/>
    </source>
</evidence>
<dbReference type="KEGG" id="ngg:RG540_PA13560"/>
<reference evidence="10" key="1">
    <citation type="journal article" date="2014" name="BMC Genomics">
        <title>Genome sequencing of two Neorhizobium galegae strains reveals a noeT gene responsible for the unusual acetylation of the nodulation factors.</title>
        <authorList>
            <person name="Osterman J."/>
            <person name="Marsh J."/>
            <person name="Laine P.K."/>
            <person name="Zeng Z."/>
            <person name="Alatalo E."/>
            <person name="Sullivan J.T."/>
            <person name="Young J.P."/>
            <person name="Thomas-Oates J."/>
            <person name="Paulin L."/>
            <person name="Lindstrom K."/>
        </authorList>
    </citation>
    <scope>NUCLEOTIDE SEQUENCE [LARGE SCALE GENOMIC DNA]</scope>
    <source>
        <strain evidence="10">HAMBI 540</strain>
    </source>
</reference>
<dbReference type="HOGENOM" id="CLU_028518_1_1_5"/>
<keyword evidence="5 7" id="KW-1133">Transmembrane helix</keyword>
<geneLocation type="plasmid" evidence="10">
    <name>II</name>
</geneLocation>
<feature type="transmembrane region" description="Helical" evidence="7">
    <location>
        <begin position="208"/>
        <end position="228"/>
    </location>
</feature>
<name>A0A068T0Q8_NEOGA</name>
<dbReference type="SUPFAM" id="SSF161098">
    <property type="entry name" value="MetI-like"/>
    <property type="match status" value="1"/>
</dbReference>
<feature type="transmembrane region" description="Helical" evidence="7">
    <location>
        <begin position="36"/>
        <end position="58"/>
    </location>
</feature>
<dbReference type="Gene3D" id="1.10.3720.10">
    <property type="entry name" value="MetI-like"/>
    <property type="match status" value="1"/>
</dbReference>
<feature type="transmembrane region" description="Helical" evidence="7">
    <location>
        <begin position="144"/>
        <end position="170"/>
    </location>
</feature>
<gene>
    <name evidence="9" type="ORF">RG540_PA13560</name>
</gene>
<dbReference type="CDD" id="cd06261">
    <property type="entry name" value="TM_PBP2"/>
    <property type="match status" value="1"/>
</dbReference>
<evidence type="ECO:0000313" key="10">
    <source>
        <dbReference type="Proteomes" id="UP000028181"/>
    </source>
</evidence>
<dbReference type="PANTHER" id="PTHR43386">
    <property type="entry name" value="OLIGOPEPTIDE TRANSPORT SYSTEM PERMEASE PROTEIN APPC"/>
    <property type="match status" value="1"/>
</dbReference>
<dbReference type="eggNOG" id="COG1173">
    <property type="taxonomic scope" value="Bacteria"/>
</dbReference>
<keyword evidence="9" id="KW-0614">Plasmid</keyword>
<evidence type="ECO:0000256" key="5">
    <source>
        <dbReference type="ARBA" id="ARBA00022989"/>
    </source>
</evidence>
<dbReference type="GeneID" id="24261323"/>
<dbReference type="Proteomes" id="UP000028181">
    <property type="component" value="Plasmid pHAMBI540a"/>
</dbReference>
<dbReference type="InterPro" id="IPR035906">
    <property type="entry name" value="MetI-like_sf"/>
</dbReference>
<feature type="domain" description="ABC transmembrane type-1" evidence="8">
    <location>
        <begin position="95"/>
        <end position="284"/>
    </location>
</feature>
<dbReference type="OrthoDB" id="9766870at2"/>
<dbReference type="AlphaFoldDB" id="A0A068T0Q8"/>
<keyword evidence="6 7" id="KW-0472">Membrane</keyword>
<dbReference type="RefSeq" id="WP_041365766.1">
    <property type="nucleotide sequence ID" value="NZ_HG938354.1"/>
</dbReference>
<dbReference type="InterPro" id="IPR050366">
    <property type="entry name" value="BP-dependent_transpt_permease"/>
</dbReference>
<dbReference type="InterPro" id="IPR025966">
    <property type="entry name" value="OppC_N"/>
</dbReference>
<evidence type="ECO:0000256" key="3">
    <source>
        <dbReference type="ARBA" id="ARBA00022475"/>
    </source>
</evidence>
<dbReference type="PATRIC" id="fig|1028800.3.peg.6002"/>
<evidence type="ECO:0000256" key="4">
    <source>
        <dbReference type="ARBA" id="ARBA00022692"/>
    </source>
</evidence>
<keyword evidence="2 7" id="KW-0813">Transport</keyword>
<feature type="transmembrane region" description="Helical" evidence="7">
    <location>
        <begin position="264"/>
        <end position="283"/>
    </location>
</feature>
<dbReference type="GO" id="GO:0055085">
    <property type="term" value="P:transmembrane transport"/>
    <property type="evidence" value="ECO:0007669"/>
    <property type="project" value="InterPro"/>
</dbReference>
<comment type="subcellular location">
    <subcellularLocation>
        <location evidence="1 7">Cell membrane</location>
        <topology evidence="1 7">Multi-pass membrane protein</topology>
    </subcellularLocation>
</comment>
<protein>
    <submittedName>
        <fullName evidence="9">ABC-type dipeptide/oligopeptide/nickel transport system, permease component</fullName>
    </submittedName>
</protein>
<feature type="transmembrane region" description="Helical" evidence="7">
    <location>
        <begin position="99"/>
        <end position="124"/>
    </location>
</feature>
<accession>A0A068T0Q8</accession>
<evidence type="ECO:0000259" key="8">
    <source>
        <dbReference type="PROSITE" id="PS50928"/>
    </source>
</evidence>
<sequence>MVVTTENSQLSSPLLAPEPKPLSQIGYTLFSRPSTIIAFVVVLIFIVVAIFAPLLAPYDPLAQSILKINRLPSASNWLGTDQFGRDVLSRMIHGSRNSLIFGLISPVLAAICGTVLGVVAGYFGGIIDRVISRLIDLLLAFPELLLAIMIAAVLGGGFWNVIAVITVAFIPGFARVARASTLAVKQEPYIEAATAIGLRTPVIIFRHVIPNIAAPIVVLMTLWVASAIRLEASLSFLGIGTQPPNPSWGNIIRDGLNNLFGSPWPIIGAGFAITCVVLSFNLLGDVVRDVLDPEISE</sequence>
<keyword evidence="4 7" id="KW-0812">Transmembrane</keyword>
<dbReference type="Pfam" id="PF00528">
    <property type="entry name" value="BPD_transp_1"/>
    <property type="match status" value="1"/>
</dbReference>